<dbReference type="CDD" id="cd17916">
    <property type="entry name" value="DEXHc_UvrB"/>
    <property type="match status" value="1"/>
</dbReference>
<feature type="coiled-coil region" evidence="15">
    <location>
        <begin position="678"/>
        <end position="705"/>
    </location>
</feature>
<keyword evidence="4 13" id="KW-0547">Nucleotide-binding</keyword>
<dbReference type="GO" id="GO:0005524">
    <property type="term" value="F:ATP binding"/>
    <property type="evidence" value="ECO:0007669"/>
    <property type="project" value="UniProtKB-UniRule"/>
</dbReference>
<dbReference type="NCBIfam" id="NF003673">
    <property type="entry name" value="PRK05298.1"/>
    <property type="match status" value="1"/>
</dbReference>
<dbReference type="InterPro" id="IPR027417">
    <property type="entry name" value="P-loop_NTPase"/>
</dbReference>
<sequence length="707" mass="79349">MRPVTDLQRKVAPFEVVTEMTPAGDQPTAIAQIAERIGDGEKDTVLLGATGTGKTATVAWVAEQLQRPVLVMLPNKTLAAQFANELREMLPHNAVEYFVSYYDYYQPEAYIPQTDTYIEKDSSINDEVERLRHSATNSLLTRRDTIVVASVSCIYGLGTPQEYVDRMLKVKIGDTIERDQLLRKLVGMQYTRNDIAFTRGTFRVRGDTIEIIPQYEELAVRIEMFGDEVERLSTLHPLTGEVVSEDEELYVFPASHYVAGDERMERAVNGIEAELAERLGELERQGKLLEAQRLRMRTTYDIEMMRQVGSCSGIENYSRHIDGRGPGTPPNTLLDYFPEDFVLVIDESHQTVPQIGAMYEGDMSRKRMLIEHGFRLPSAADNRPLTWDEFCERIGQTIYLSATPGPYEMTRVAGEVVEQVIRPTGLIDPQVIIKPTRGQIDDLLEEIRQRTERNERVLVTTLTKKMSEDLTDYLLENGVRARYLHSEVDTLRRIELLRELRLGEYDVLVGINLLREGLDLPEVSLVAILDADKEGFLRSPTSLIQTIGRAARNINGEVHMYADKITNAMQHAIDETNRRREKQVAYNTANGIDPQPLRKKIADILDAIIREDADTQELIGGGGRQQSRGKSPVPGLSSRARAAAQGAGEQPFAPTGEARGDLVALIGQLTDQMHAAAAELQFEAAARLRDEIKDLKRELRGMEAAGV</sequence>
<evidence type="ECO:0000256" key="5">
    <source>
        <dbReference type="ARBA" id="ARBA00022763"/>
    </source>
</evidence>
<gene>
    <name evidence="13 20" type="primary">uvrB</name>
    <name evidence="20" type="ORF">EAS64_22730</name>
</gene>
<dbReference type="SUPFAM" id="SSF46600">
    <property type="entry name" value="C-terminal UvrC-binding domain of UvrB"/>
    <property type="match status" value="1"/>
</dbReference>
<dbReference type="PROSITE" id="PS50151">
    <property type="entry name" value="UVR"/>
    <property type="match status" value="1"/>
</dbReference>
<accession>A0A6P2BWZ4</accession>
<evidence type="ECO:0000256" key="3">
    <source>
        <dbReference type="ARBA" id="ARBA00022490"/>
    </source>
</evidence>
<dbReference type="OrthoDB" id="9806651at2"/>
<dbReference type="InterPro" id="IPR006935">
    <property type="entry name" value="Helicase/UvrB_N"/>
</dbReference>
<dbReference type="CDD" id="cd18790">
    <property type="entry name" value="SF2_C_UvrB"/>
    <property type="match status" value="1"/>
</dbReference>
<feature type="binding site" evidence="13">
    <location>
        <begin position="48"/>
        <end position="55"/>
    </location>
    <ligand>
        <name>ATP</name>
        <dbReference type="ChEBI" id="CHEBI:30616"/>
    </ligand>
</feature>
<dbReference type="GO" id="GO:0003677">
    <property type="term" value="F:DNA binding"/>
    <property type="evidence" value="ECO:0007669"/>
    <property type="project" value="UniProtKB-UniRule"/>
</dbReference>
<dbReference type="SUPFAM" id="SSF52540">
    <property type="entry name" value="P-loop containing nucleoside triphosphate hydrolases"/>
    <property type="match status" value="2"/>
</dbReference>
<keyword evidence="8 13" id="KW-0267">Excision nuclease</keyword>
<evidence type="ECO:0000256" key="2">
    <source>
        <dbReference type="ARBA" id="ARBA00008533"/>
    </source>
</evidence>
<dbReference type="GO" id="GO:0016887">
    <property type="term" value="F:ATP hydrolysis activity"/>
    <property type="evidence" value="ECO:0007669"/>
    <property type="project" value="InterPro"/>
</dbReference>
<dbReference type="Pfam" id="PF02151">
    <property type="entry name" value="UVR"/>
    <property type="match status" value="1"/>
</dbReference>
<dbReference type="NCBIfam" id="TIGR00631">
    <property type="entry name" value="uvrb"/>
    <property type="match status" value="1"/>
</dbReference>
<dbReference type="AlphaFoldDB" id="A0A6P2BWZ4"/>
<keyword evidence="6 13" id="KW-0228">DNA excision</keyword>
<dbReference type="InterPro" id="IPR036876">
    <property type="entry name" value="UVR_dom_sf"/>
</dbReference>
<evidence type="ECO:0000259" key="17">
    <source>
        <dbReference type="PROSITE" id="PS50151"/>
    </source>
</evidence>
<dbReference type="Gene3D" id="4.10.860.10">
    <property type="entry name" value="UVR domain"/>
    <property type="match status" value="1"/>
</dbReference>
<evidence type="ECO:0000259" key="19">
    <source>
        <dbReference type="PROSITE" id="PS51194"/>
    </source>
</evidence>
<dbReference type="RefSeq" id="WP_145855832.1">
    <property type="nucleotide sequence ID" value="NZ_RPFW01000004.1"/>
</dbReference>
<dbReference type="Pfam" id="PF00271">
    <property type="entry name" value="Helicase_C"/>
    <property type="match status" value="1"/>
</dbReference>
<protein>
    <recommendedName>
        <fullName evidence="12 13">UvrABC system protein B</fullName>
        <shortName evidence="13">Protein UvrB</shortName>
    </recommendedName>
    <alternativeName>
        <fullName evidence="13">Excinuclease ABC subunit B</fullName>
    </alternativeName>
</protein>
<evidence type="ECO:0000256" key="12">
    <source>
        <dbReference type="ARBA" id="ARBA00029504"/>
    </source>
</evidence>
<proteinExistence type="inferred from homology"/>
<feature type="compositionally biased region" description="Low complexity" evidence="16">
    <location>
        <begin position="625"/>
        <end position="650"/>
    </location>
</feature>
<dbReference type="GO" id="GO:0009381">
    <property type="term" value="F:excinuclease ABC activity"/>
    <property type="evidence" value="ECO:0007669"/>
    <property type="project" value="UniProtKB-UniRule"/>
</dbReference>
<keyword evidence="7 13" id="KW-0067">ATP-binding</keyword>
<dbReference type="PANTHER" id="PTHR24029">
    <property type="entry name" value="UVRABC SYSTEM PROTEIN B"/>
    <property type="match status" value="1"/>
</dbReference>
<organism evidence="20 21">
    <name type="scientific">Trebonia kvetii</name>
    <dbReference type="NCBI Taxonomy" id="2480626"/>
    <lineage>
        <taxon>Bacteria</taxon>
        <taxon>Bacillati</taxon>
        <taxon>Actinomycetota</taxon>
        <taxon>Actinomycetes</taxon>
        <taxon>Streptosporangiales</taxon>
        <taxon>Treboniaceae</taxon>
        <taxon>Trebonia</taxon>
    </lineage>
</organism>
<dbReference type="SMART" id="SM00490">
    <property type="entry name" value="HELICc"/>
    <property type="match status" value="1"/>
</dbReference>
<dbReference type="GO" id="GO:0009380">
    <property type="term" value="C:excinuclease repair complex"/>
    <property type="evidence" value="ECO:0007669"/>
    <property type="project" value="InterPro"/>
</dbReference>
<feature type="region of interest" description="Disordered" evidence="16">
    <location>
        <begin position="617"/>
        <end position="655"/>
    </location>
</feature>
<dbReference type="Pfam" id="PF17757">
    <property type="entry name" value="UvrB_inter"/>
    <property type="match status" value="1"/>
</dbReference>
<keyword evidence="10 13" id="KW-0742">SOS response</keyword>
<evidence type="ECO:0000256" key="9">
    <source>
        <dbReference type="ARBA" id="ARBA00023204"/>
    </source>
</evidence>
<keyword evidence="5 13" id="KW-0227">DNA damage</keyword>
<dbReference type="SMART" id="SM00487">
    <property type="entry name" value="DEXDc"/>
    <property type="match status" value="1"/>
</dbReference>
<comment type="function">
    <text evidence="13">The UvrABC repair system catalyzes the recognition and processing of DNA lesions. A damage recognition complex composed of 2 UvrA and 2 UvrB subunits scans DNA for abnormalities. Upon binding of the UvrA(2)B(2) complex to a putative damaged site, the DNA wraps around one UvrB monomer. DNA wrap is dependent on ATP binding by UvrB and probably causes local melting of the DNA helix, facilitating insertion of UvrB beta-hairpin between the DNA strands. Then UvrB probes one DNA strand for the presence of a lesion. If a lesion is found the UvrA subunits dissociate and the UvrB-DNA preincision complex is formed. This complex is subsequently bound by UvrC and the second UvrB is released. If no lesion is found, the DNA wraps around the other UvrB subunit that will check the other stand for damage.</text>
</comment>
<comment type="caution">
    <text evidence="20">The sequence shown here is derived from an EMBL/GenBank/DDBJ whole genome shotgun (WGS) entry which is preliminary data.</text>
</comment>
<evidence type="ECO:0000256" key="15">
    <source>
        <dbReference type="SAM" id="Coils"/>
    </source>
</evidence>
<dbReference type="PROSITE" id="PS51194">
    <property type="entry name" value="HELICASE_CTER"/>
    <property type="match status" value="1"/>
</dbReference>
<evidence type="ECO:0000256" key="16">
    <source>
        <dbReference type="SAM" id="MobiDB-lite"/>
    </source>
</evidence>
<keyword evidence="9 13" id="KW-0234">DNA repair</keyword>
<evidence type="ECO:0000256" key="13">
    <source>
        <dbReference type="HAMAP-Rule" id="MF_00204"/>
    </source>
</evidence>
<comment type="similarity">
    <text evidence="2 13 14">Belongs to the UvrB family.</text>
</comment>
<dbReference type="HAMAP" id="MF_00204">
    <property type="entry name" value="UvrB"/>
    <property type="match status" value="1"/>
</dbReference>
<comment type="subcellular location">
    <subcellularLocation>
        <location evidence="1 13 14">Cytoplasm</location>
    </subcellularLocation>
</comment>
<comment type="domain">
    <text evidence="13">The beta-hairpin motif is involved in DNA binding.</text>
</comment>
<comment type="subunit">
    <text evidence="11 13 14">Forms a heterotetramer with UvrA during the search for lesions. Interacts with UvrC in an incision complex.</text>
</comment>
<dbReference type="InterPro" id="IPR024759">
    <property type="entry name" value="UvrB_YAD/RRR_dom"/>
</dbReference>
<feature type="short sequence motif" description="Beta-hairpin" evidence="13">
    <location>
        <begin position="101"/>
        <end position="124"/>
    </location>
</feature>
<dbReference type="InterPro" id="IPR014001">
    <property type="entry name" value="Helicase_ATP-bd"/>
</dbReference>
<dbReference type="GO" id="GO:0009432">
    <property type="term" value="P:SOS response"/>
    <property type="evidence" value="ECO:0007669"/>
    <property type="project" value="UniProtKB-UniRule"/>
</dbReference>
<dbReference type="Pfam" id="PF04851">
    <property type="entry name" value="ResIII"/>
    <property type="match status" value="1"/>
</dbReference>
<dbReference type="InterPro" id="IPR001943">
    <property type="entry name" value="UVR_dom"/>
</dbReference>
<keyword evidence="15" id="KW-0175">Coiled coil</keyword>
<keyword evidence="3 13" id="KW-0963">Cytoplasm</keyword>
<reference evidence="20 21" key="1">
    <citation type="submission" date="2018-11" db="EMBL/GenBank/DDBJ databases">
        <title>Trebonia kvetii gen.nov., sp.nov., a novel acidophilic actinobacterium, and proposal of the new actinobacterial family Treboniaceae fam. nov.</title>
        <authorList>
            <person name="Rapoport D."/>
            <person name="Sagova-Mareckova M."/>
            <person name="Sedlacek I."/>
            <person name="Provaznik J."/>
            <person name="Kralova S."/>
            <person name="Pavlinic D."/>
            <person name="Benes V."/>
            <person name="Kopecky J."/>
        </authorList>
    </citation>
    <scope>NUCLEOTIDE SEQUENCE [LARGE SCALE GENOMIC DNA]</scope>
    <source>
        <strain evidence="20 21">15Tr583</strain>
    </source>
</reference>
<feature type="domain" description="Helicase ATP-binding" evidence="18">
    <location>
        <begin position="35"/>
        <end position="191"/>
    </location>
</feature>
<evidence type="ECO:0000256" key="11">
    <source>
        <dbReference type="ARBA" id="ARBA00026033"/>
    </source>
</evidence>
<name>A0A6P2BWZ4_9ACTN</name>
<evidence type="ECO:0000256" key="4">
    <source>
        <dbReference type="ARBA" id="ARBA00022741"/>
    </source>
</evidence>
<dbReference type="GO" id="GO:0005737">
    <property type="term" value="C:cytoplasm"/>
    <property type="evidence" value="ECO:0007669"/>
    <property type="project" value="UniProtKB-SubCell"/>
</dbReference>
<evidence type="ECO:0000256" key="1">
    <source>
        <dbReference type="ARBA" id="ARBA00004496"/>
    </source>
</evidence>
<dbReference type="EMBL" id="RPFW01000004">
    <property type="protein sequence ID" value="TVZ03247.1"/>
    <property type="molecule type" value="Genomic_DNA"/>
</dbReference>
<feature type="domain" description="UVR" evidence="17">
    <location>
        <begin position="663"/>
        <end position="698"/>
    </location>
</feature>
<evidence type="ECO:0000256" key="14">
    <source>
        <dbReference type="RuleBase" id="RU003587"/>
    </source>
</evidence>
<dbReference type="InterPro" id="IPR041471">
    <property type="entry name" value="UvrB_inter"/>
</dbReference>
<evidence type="ECO:0000256" key="10">
    <source>
        <dbReference type="ARBA" id="ARBA00023236"/>
    </source>
</evidence>
<evidence type="ECO:0000256" key="6">
    <source>
        <dbReference type="ARBA" id="ARBA00022769"/>
    </source>
</evidence>
<dbReference type="Proteomes" id="UP000460272">
    <property type="component" value="Unassembled WGS sequence"/>
</dbReference>
<dbReference type="GO" id="GO:0006289">
    <property type="term" value="P:nucleotide-excision repair"/>
    <property type="evidence" value="ECO:0007669"/>
    <property type="project" value="UniProtKB-UniRule"/>
</dbReference>
<keyword evidence="21" id="KW-1185">Reference proteome</keyword>
<dbReference type="InterPro" id="IPR001650">
    <property type="entry name" value="Helicase_C-like"/>
</dbReference>
<dbReference type="PANTHER" id="PTHR24029:SF0">
    <property type="entry name" value="UVRABC SYSTEM PROTEIN B"/>
    <property type="match status" value="1"/>
</dbReference>
<evidence type="ECO:0000256" key="7">
    <source>
        <dbReference type="ARBA" id="ARBA00022840"/>
    </source>
</evidence>
<dbReference type="Gene3D" id="3.40.50.300">
    <property type="entry name" value="P-loop containing nucleotide triphosphate hydrolases"/>
    <property type="match status" value="3"/>
</dbReference>
<dbReference type="FunFam" id="3.40.50.300:FF:000477">
    <property type="entry name" value="UvrABC system protein B"/>
    <property type="match status" value="1"/>
</dbReference>
<evidence type="ECO:0000313" key="20">
    <source>
        <dbReference type="EMBL" id="TVZ03247.1"/>
    </source>
</evidence>
<evidence type="ECO:0000256" key="8">
    <source>
        <dbReference type="ARBA" id="ARBA00022881"/>
    </source>
</evidence>
<dbReference type="InterPro" id="IPR004807">
    <property type="entry name" value="UvrB"/>
</dbReference>
<dbReference type="Pfam" id="PF12344">
    <property type="entry name" value="UvrB"/>
    <property type="match status" value="1"/>
</dbReference>
<evidence type="ECO:0000313" key="21">
    <source>
        <dbReference type="Proteomes" id="UP000460272"/>
    </source>
</evidence>
<feature type="domain" description="Helicase C-terminal" evidence="19">
    <location>
        <begin position="439"/>
        <end position="605"/>
    </location>
</feature>
<evidence type="ECO:0000259" key="18">
    <source>
        <dbReference type="PROSITE" id="PS51192"/>
    </source>
</evidence>
<dbReference type="PROSITE" id="PS51192">
    <property type="entry name" value="HELICASE_ATP_BIND_1"/>
    <property type="match status" value="1"/>
</dbReference>